<evidence type="ECO:0000313" key="2">
    <source>
        <dbReference type="EMBL" id="MFC7614417.1"/>
    </source>
</evidence>
<keyword evidence="1" id="KW-1133">Transmembrane helix</keyword>
<keyword evidence="1" id="KW-0472">Membrane</keyword>
<dbReference type="EMBL" id="JBHTEY010000004">
    <property type="protein sequence ID" value="MFC7614417.1"/>
    <property type="molecule type" value="Genomic_DNA"/>
</dbReference>
<keyword evidence="3" id="KW-1185">Reference proteome</keyword>
<dbReference type="Proteomes" id="UP001596512">
    <property type="component" value="Unassembled WGS sequence"/>
</dbReference>
<protein>
    <recommendedName>
        <fullName evidence="4">DoxX-like family protein</fullName>
    </recommendedName>
</protein>
<feature type="transmembrane region" description="Helical" evidence="1">
    <location>
        <begin position="78"/>
        <end position="95"/>
    </location>
</feature>
<comment type="caution">
    <text evidence="2">The sequence shown here is derived from an EMBL/GenBank/DDBJ whole genome shotgun (WGS) entry which is preliminary data.</text>
</comment>
<feature type="transmembrane region" description="Helical" evidence="1">
    <location>
        <begin position="53"/>
        <end position="71"/>
    </location>
</feature>
<keyword evidence="1" id="KW-0812">Transmembrane</keyword>
<proteinExistence type="predicted"/>
<evidence type="ECO:0000313" key="3">
    <source>
        <dbReference type="Proteomes" id="UP001596512"/>
    </source>
</evidence>
<feature type="transmembrane region" description="Helical" evidence="1">
    <location>
        <begin position="107"/>
        <end position="126"/>
    </location>
</feature>
<sequence>MIRAGLIFLAVAQGAVGLVQLLAPKFFYDDFPTSATPWVSLLPPYNEHLMRDVGALTLAYVLVLAAAAIWPEPKLVRVALAANLVFAIPHFVFHATHLDHYPTGSAVAQTIALALAVLLPLGLLFLSARTAPAVT</sequence>
<accession>A0ABW2TN89</accession>
<evidence type="ECO:0008006" key="4">
    <source>
        <dbReference type="Google" id="ProtNLM"/>
    </source>
</evidence>
<reference evidence="3" key="1">
    <citation type="journal article" date="2019" name="Int. J. Syst. Evol. Microbiol.">
        <title>The Global Catalogue of Microorganisms (GCM) 10K type strain sequencing project: providing services to taxonomists for standard genome sequencing and annotation.</title>
        <authorList>
            <consortium name="The Broad Institute Genomics Platform"/>
            <consortium name="The Broad Institute Genome Sequencing Center for Infectious Disease"/>
            <person name="Wu L."/>
            <person name="Ma J."/>
        </authorList>
    </citation>
    <scope>NUCLEOTIDE SEQUENCE [LARGE SCALE GENOMIC DNA]</scope>
    <source>
        <strain evidence="3">JCM 17695</strain>
    </source>
</reference>
<name>A0ABW2TN89_9PSEU</name>
<evidence type="ECO:0000256" key="1">
    <source>
        <dbReference type="SAM" id="Phobius"/>
    </source>
</evidence>
<gene>
    <name evidence="2" type="ORF">ACFQV2_13680</name>
</gene>
<organism evidence="2 3">
    <name type="scientific">Actinokineospora soli</name>
    <dbReference type="NCBI Taxonomy" id="1048753"/>
    <lineage>
        <taxon>Bacteria</taxon>
        <taxon>Bacillati</taxon>
        <taxon>Actinomycetota</taxon>
        <taxon>Actinomycetes</taxon>
        <taxon>Pseudonocardiales</taxon>
        <taxon>Pseudonocardiaceae</taxon>
        <taxon>Actinokineospora</taxon>
    </lineage>
</organism>